<dbReference type="SUPFAM" id="SSF64438">
    <property type="entry name" value="CNF1/YfiH-like putative cysteine hydrolases"/>
    <property type="match status" value="1"/>
</dbReference>
<evidence type="ECO:0000256" key="2">
    <source>
        <dbReference type="ARBA" id="ARBA00022801"/>
    </source>
</evidence>
<gene>
    <name evidence="4" type="ORF">MGWOODY_Tha144</name>
</gene>
<accession>A0A160TB28</accession>
<name>A0A160TB28_9ZZZZ</name>
<organism evidence="4">
    <name type="scientific">hydrothermal vent metagenome</name>
    <dbReference type="NCBI Taxonomy" id="652676"/>
    <lineage>
        <taxon>unclassified sequences</taxon>
        <taxon>metagenomes</taxon>
        <taxon>ecological metagenomes</taxon>
    </lineage>
</organism>
<proteinExistence type="inferred from homology"/>
<dbReference type="InterPro" id="IPR005659">
    <property type="entry name" value="Chemorcpt_Glu_NH3ase_CheD"/>
</dbReference>
<dbReference type="InterPro" id="IPR011324">
    <property type="entry name" value="Cytotoxic_necrot_fac-like_cat"/>
</dbReference>
<feature type="compositionally biased region" description="Polar residues" evidence="3">
    <location>
        <begin position="202"/>
        <end position="211"/>
    </location>
</feature>
<dbReference type="Gene3D" id="3.30.1330.200">
    <property type="match status" value="1"/>
</dbReference>
<dbReference type="PANTHER" id="PTHR35147:SF2">
    <property type="entry name" value="CHEMORECEPTOR GLUTAMINE DEAMIDASE CHED-RELATED"/>
    <property type="match status" value="1"/>
</dbReference>
<sequence>MAIQLKAEQPKALRGFEHVNRYWDEVHQTWAAKILPGEFYVSTHGEMIVTILGSCISACIRDRVLGIGGMNHFMLPVQNENSSENWGSNPVTQESRYGNWAMEFLINEILKRGGRRENLEVKLFGGGQMIASLTDIGQRNILFVYNYLAKEGLKVAAADVGDVYARKVLYFPDTGAVKMRRITHTKNDTLLQRENEYRKSVAKSNQPNSGAGSIDLF</sequence>
<keyword evidence="2" id="KW-0378">Hydrolase</keyword>
<evidence type="ECO:0000256" key="3">
    <source>
        <dbReference type="SAM" id="MobiDB-lite"/>
    </source>
</evidence>
<dbReference type="PANTHER" id="PTHR35147">
    <property type="entry name" value="CHEMORECEPTOR GLUTAMINE DEAMIDASE CHED-RELATED"/>
    <property type="match status" value="1"/>
</dbReference>
<dbReference type="NCBIfam" id="NF010013">
    <property type="entry name" value="PRK13487.1"/>
    <property type="match status" value="1"/>
</dbReference>
<dbReference type="AlphaFoldDB" id="A0A160TB28"/>
<protein>
    <submittedName>
        <fullName evidence="4">Chemotaxis protein CheD</fullName>
    </submittedName>
</protein>
<keyword evidence="1" id="KW-0145">Chemotaxis</keyword>
<evidence type="ECO:0000313" key="4">
    <source>
        <dbReference type="EMBL" id="CUS40658.1"/>
    </source>
</evidence>
<dbReference type="Pfam" id="PF03975">
    <property type="entry name" value="CheD"/>
    <property type="match status" value="1"/>
</dbReference>
<evidence type="ECO:0000256" key="1">
    <source>
        <dbReference type="ARBA" id="ARBA00022500"/>
    </source>
</evidence>
<dbReference type="InterPro" id="IPR038592">
    <property type="entry name" value="CheD-like_sf"/>
</dbReference>
<dbReference type="EMBL" id="CZQC01000021">
    <property type="protein sequence ID" value="CUS40658.1"/>
    <property type="molecule type" value="Genomic_DNA"/>
</dbReference>
<dbReference type="GO" id="GO:0006935">
    <property type="term" value="P:chemotaxis"/>
    <property type="evidence" value="ECO:0007669"/>
    <property type="project" value="UniProtKB-KW"/>
</dbReference>
<reference evidence="4" key="1">
    <citation type="submission" date="2015-10" db="EMBL/GenBank/DDBJ databases">
        <authorList>
            <person name="Gilbert D.G."/>
        </authorList>
    </citation>
    <scope>NUCLEOTIDE SEQUENCE</scope>
</reference>
<feature type="region of interest" description="Disordered" evidence="3">
    <location>
        <begin position="193"/>
        <end position="217"/>
    </location>
</feature>
<dbReference type="HAMAP" id="MF_01440">
    <property type="entry name" value="CheD"/>
    <property type="match status" value="1"/>
</dbReference>
<dbReference type="GO" id="GO:0050568">
    <property type="term" value="F:protein-glutamine glutaminase activity"/>
    <property type="evidence" value="ECO:0007669"/>
    <property type="project" value="InterPro"/>
</dbReference>
<dbReference type="CDD" id="cd16352">
    <property type="entry name" value="CheD"/>
    <property type="match status" value="1"/>
</dbReference>